<dbReference type="RefSeq" id="WP_042748998.1">
    <property type="nucleotide sequence ID" value="NZ_AZSI01000204.1"/>
</dbReference>
<accession>A0A084A7H2</accession>
<evidence type="ECO:0000313" key="3">
    <source>
        <dbReference type="Proteomes" id="UP000028401"/>
    </source>
</evidence>
<dbReference type="CDD" id="cd00093">
    <property type="entry name" value="HTH_XRE"/>
    <property type="match status" value="1"/>
</dbReference>
<sequence>MDSKSWGRVFREIREMKNLSLAKVAGDYENSPNFITSKQQVSRFELGKSDITLTKIYDLVENMGLSFEEYLYHVRNYDLPSGRALFEELGRLQELDNLPEIEKIYQELEVRFAETQKQADYWNTLEYKSFLAQKNYKSYQISEKEIQEISDDLFSMLEWGEAELFLFSEFIYFLPETLVFEFSKELIKRTKFYRKIPENKTQVTLVIRDCTNYFIEKSQVEQAEILLNSYEKLIESPIVDVYSRKEYLFVEGNYQFLIGNIEKGNQIFENLAIMYEKLGYDNAASYMREKRHK</sequence>
<dbReference type="Gene3D" id="1.10.260.40">
    <property type="entry name" value="lambda repressor-like DNA-binding domains"/>
    <property type="match status" value="1"/>
</dbReference>
<dbReference type="PANTHER" id="PTHR37038:SF12">
    <property type="entry name" value="TRANSCRIPTIONAL REGULATOR"/>
    <property type="match status" value="1"/>
</dbReference>
<name>A0A084A7H2_LACLC</name>
<evidence type="ECO:0000259" key="1">
    <source>
        <dbReference type="Pfam" id="PF21259"/>
    </source>
</evidence>
<dbReference type="SUPFAM" id="SSF47413">
    <property type="entry name" value="lambda repressor-like DNA-binding domains"/>
    <property type="match status" value="1"/>
</dbReference>
<dbReference type="PANTHER" id="PTHR37038">
    <property type="entry name" value="TRANSCRIPTIONAL REGULATOR-RELATED"/>
    <property type="match status" value="1"/>
</dbReference>
<feature type="domain" description="HTH-type transcriptional regulator Rgg C-terminal" evidence="1">
    <location>
        <begin position="119"/>
        <end position="288"/>
    </location>
</feature>
<dbReference type="AlphaFoldDB" id="A0A084A7H2"/>
<dbReference type="EMBL" id="AZSI01000204">
    <property type="protein sequence ID" value="KEY61251.1"/>
    <property type="molecule type" value="Genomic_DNA"/>
</dbReference>
<dbReference type="InterPro" id="IPR010057">
    <property type="entry name" value="Transcription_activator_Rgg_C"/>
</dbReference>
<protein>
    <submittedName>
        <fullName evidence="2">HTH-type transcriptional regulator Rgg family</fullName>
    </submittedName>
</protein>
<dbReference type="Pfam" id="PF21259">
    <property type="entry name" value="Rgg_C"/>
    <property type="match status" value="1"/>
</dbReference>
<dbReference type="Proteomes" id="UP000028401">
    <property type="component" value="Unassembled WGS sequence"/>
</dbReference>
<dbReference type="InterPro" id="IPR010982">
    <property type="entry name" value="Lambda_DNA-bd_dom_sf"/>
</dbReference>
<gene>
    <name evidence="2" type="ORF">U725_02581</name>
</gene>
<dbReference type="GO" id="GO:0003677">
    <property type="term" value="F:DNA binding"/>
    <property type="evidence" value="ECO:0007669"/>
    <property type="project" value="InterPro"/>
</dbReference>
<dbReference type="InterPro" id="IPR001387">
    <property type="entry name" value="Cro/C1-type_HTH"/>
</dbReference>
<dbReference type="InterPro" id="IPR053163">
    <property type="entry name" value="HTH-type_regulator_Rgg"/>
</dbReference>
<proteinExistence type="predicted"/>
<dbReference type="PATRIC" id="fig|1415168.3.peg.2630"/>
<dbReference type="NCBIfam" id="TIGR01716">
    <property type="entry name" value="RGG_Cterm"/>
    <property type="match status" value="1"/>
</dbReference>
<comment type="caution">
    <text evidence="2">The sequence shown here is derived from an EMBL/GenBank/DDBJ whole genome shotgun (WGS) entry which is preliminary data.</text>
</comment>
<organism evidence="2 3">
    <name type="scientific">Lactococcus cremoris subsp. cremoris GE214</name>
    <dbReference type="NCBI Taxonomy" id="1415168"/>
    <lineage>
        <taxon>Bacteria</taxon>
        <taxon>Bacillati</taxon>
        <taxon>Bacillota</taxon>
        <taxon>Bacilli</taxon>
        <taxon>Lactobacillales</taxon>
        <taxon>Streptococcaceae</taxon>
        <taxon>Lactococcus</taxon>
        <taxon>Lactococcus cremoris subsp. cremoris</taxon>
    </lineage>
</organism>
<reference evidence="2 3" key="1">
    <citation type="submission" date="2014-06" db="EMBL/GenBank/DDBJ databases">
        <title>Draft genome sequence of the putrescine producing strain Lactococcus lactis subsp cremoris GE214.</title>
        <authorList>
            <person name="Ladero V."/>
            <person name="Linares D.M."/>
            <person name="del Rio B."/>
            <person name="Mayo B."/>
            <person name="Martin M.C."/>
            <person name="Fernandez M."/>
            <person name="Alvarez M.A."/>
        </authorList>
    </citation>
    <scope>NUCLEOTIDE SEQUENCE [LARGE SCALE GENOMIC DNA]</scope>
    <source>
        <strain evidence="2 3">GE214</strain>
    </source>
</reference>
<evidence type="ECO:0000313" key="2">
    <source>
        <dbReference type="EMBL" id="KEY61251.1"/>
    </source>
</evidence>